<comment type="caution">
    <text evidence="2">The sequence shown here is derived from an EMBL/GenBank/DDBJ whole genome shotgun (WGS) entry which is preliminary data.</text>
</comment>
<dbReference type="InterPro" id="IPR037883">
    <property type="entry name" value="Knr4/Smi1-like_sf"/>
</dbReference>
<sequence length="264" mass="30408">MSASASDDAFYENLTLGLIKVLNQIQRINSINYDKRNPTERTSISAWETRHNVSLPSDMKAFYLCTDGFCLFWSYEYTATDNKRVGKIHIPHLIQITLIRENLESIMNANQNIPKTPISAQHNDAIPQLHLTPKSKIFELSTILDLAKVVMIYEVPETNVMRIYLLELESLKLQFLADTFSEYLRMAIAHLGLPYWELCFSSCSLPSWTQQLFLLLAPHLLENNEPRRNVKNFHNGNDENPPFNTLDPSVFRSKPRSSKAPKHK</sequence>
<dbReference type="EMBL" id="JADBJN010000002">
    <property type="protein sequence ID" value="KAG5675270.1"/>
    <property type="molecule type" value="Genomic_DNA"/>
</dbReference>
<dbReference type="PANTHER" id="PTHR31854:SF2">
    <property type="entry name" value="TUBULIN POLYGLUTAMYLASE COMPLEX SUBUNIT 2"/>
    <property type="match status" value="1"/>
</dbReference>
<evidence type="ECO:0000313" key="2">
    <source>
        <dbReference type="EMBL" id="KAG5675270.1"/>
    </source>
</evidence>
<evidence type="ECO:0008006" key="4">
    <source>
        <dbReference type="Google" id="ProtNLM"/>
    </source>
</evidence>
<protein>
    <recommendedName>
        <fullName evidence="4">Knr4/Smi1-like domain-containing protein</fullName>
    </recommendedName>
</protein>
<evidence type="ECO:0000313" key="3">
    <source>
        <dbReference type="Proteomes" id="UP001107558"/>
    </source>
</evidence>
<feature type="compositionally biased region" description="Basic residues" evidence="1">
    <location>
        <begin position="253"/>
        <end position="264"/>
    </location>
</feature>
<dbReference type="InterPro" id="IPR039231">
    <property type="entry name" value="TPGS2"/>
</dbReference>
<accession>A0A9J6C1B0</accession>
<dbReference type="SUPFAM" id="SSF160631">
    <property type="entry name" value="SMI1/KNR4-like"/>
    <property type="match status" value="1"/>
</dbReference>
<reference evidence="2" key="1">
    <citation type="submission" date="2021-03" db="EMBL/GenBank/DDBJ databases">
        <title>Chromosome level genome of the anhydrobiotic midge Polypedilum vanderplanki.</title>
        <authorList>
            <person name="Yoshida Y."/>
            <person name="Kikawada T."/>
            <person name="Gusev O."/>
        </authorList>
    </citation>
    <scope>NUCLEOTIDE SEQUENCE</scope>
    <source>
        <strain evidence="2">NIAS01</strain>
        <tissue evidence="2">Whole body or cell culture</tissue>
    </source>
</reference>
<organism evidence="2 3">
    <name type="scientific">Polypedilum vanderplanki</name>
    <name type="common">Sleeping chironomid midge</name>
    <dbReference type="NCBI Taxonomy" id="319348"/>
    <lineage>
        <taxon>Eukaryota</taxon>
        <taxon>Metazoa</taxon>
        <taxon>Ecdysozoa</taxon>
        <taxon>Arthropoda</taxon>
        <taxon>Hexapoda</taxon>
        <taxon>Insecta</taxon>
        <taxon>Pterygota</taxon>
        <taxon>Neoptera</taxon>
        <taxon>Endopterygota</taxon>
        <taxon>Diptera</taxon>
        <taxon>Nematocera</taxon>
        <taxon>Chironomoidea</taxon>
        <taxon>Chironomidae</taxon>
        <taxon>Chironominae</taxon>
        <taxon>Polypedilum</taxon>
        <taxon>Polypedilum</taxon>
    </lineage>
</organism>
<dbReference type="Gene3D" id="3.40.1580.10">
    <property type="entry name" value="SMI1/KNR4-like"/>
    <property type="match status" value="1"/>
</dbReference>
<gene>
    <name evidence="2" type="ORF">PVAND_005184</name>
</gene>
<keyword evidence="3" id="KW-1185">Reference proteome</keyword>
<dbReference type="OrthoDB" id="10249691at2759"/>
<dbReference type="AlphaFoldDB" id="A0A9J6C1B0"/>
<evidence type="ECO:0000256" key="1">
    <source>
        <dbReference type="SAM" id="MobiDB-lite"/>
    </source>
</evidence>
<name>A0A9J6C1B0_POLVA</name>
<proteinExistence type="predicted"/>
<dbReference type="PANTHER" id="PTHR31854">
    <property type="entry name" value="TUBULIN POLYGLUTAMYLASE COMPLEX SUBUNIT 2"/>
    <property type="match status" value="1"/>
</dbReference>
<feature type="region of interest" description="Disordered" evidence="1">
    <location>
        <begin position="228"/>
        <end position="264"/>
    </location>
</feature>
<dbReference type="Proteomes" id="UP001107558">
    <property type="component" value="Chromosome 2"/>
</dbReference>